<organism evidence="3 4">
    <name type="scientific">Kitasatospora griseola</name>
    <name type="common">Streptomyces griseolosporeus</name>
    <dbReference type="NCBI Taxonomy" id="2064"/>
    <lineage>
        <taxon>Bacteria</taxon>
        <taxon>Bacillati</taxon>
        <taxon>Actinomycetota</taxon>
        <taxon>Actinomycetes</taxon>
        <taxon>Kitasatosporales</taxon>
        <taxon>Streptomycetaceae</taxon>
        <taxon>Kitasatospora</taxon>
    </lineage>
</organism>
<dbReference type="Gene3D" id="3.10.450.50">
    <property type="match status" value="1"/>
</dbReference>
<dbReference type="InterPro" id="IPR048469">
    <property type="entry name" value="YchJ-like_M"/>
</dbReference>
<keyword evidence="4" id="KW-1185">Reference proteome</keyword>
<comment type="caution">
    <text evidence="3">The sequence shown here is derived from an EMBL/GenBank/DDBJ whole genome shotgun (WGS) entry which is preliminary data.</text>
</comment>
<reference evidence="3 4" key="1">
    <citation type="submission" date="2015-02" db="EMBL/GenBank/DDBJ databases">
        <title>Draft genome sequence of Kitasatospora griseola MF730-N6, a bafilomycin, terpentecin and satosporin producer.</title>
        <authorList>
            <person name="Arens J.C."/>
            <person name="Haltli B."/>
            <person name="Kerr R.G."/>
        </authorList>
    </citation>
    <scope>NUCLEOTIDE SEQUENCE [LARGE SCALE GENOMIC DNA]</scope>
    <source>
        <strain evidence="3 4">MF730-N6</strain>
    </source>
</reference>
<dbReference type="Proteomes" id="UP000032066">
    <property type="component" value="Unassembled WGS sequence"/>
</dbReference>
<dbReference type="EMBL" id="JXZB01000002">
    <property type="protein sequence ID" value="KIQ64953.1"/>
    <property type="molecule type" value="Genomic_DNA"/>
</dbReference>
<evidence type="ECO:0000313" key="4">
    <source>
        <dbReference type="Proteomes" id="UP000032066"/>
    </source>
</evidence>
<dbReference type="HAMAP" id="MF_00612">
    <property type="entry name" value="UPF0225"/>
    <property type="match status" value="1"/>
</dbReference>
<dbReference type="STRING" id="2064.TR51_12800"/>
<gene>
    <name evidence="3" type="ORF">TR51_12800</name>
</gene>
<evidence type="ECO:0000259" key="2">
    <source>
        <dbReference type="Pfam" id="PF17775"/>
    </source>
</evidence>
<dbReference type="AlphaFoldDB" id="A0A0D0Q1U5"/>
<evidence type="ECO:0000313" key="3">
    <source>
        <dbReference type="EMBL" id="KIQ64953.1"/>
    </source>
</evidence>
<name>A0A0D0Q1U5_KITGR</name>
<evidence type="ECO:0000256" key="1">
    <source>
        <dbReference type="HAMAP-Rule" id="MF_00612"/>
    </source>
</evidence>
<dbReference type="InterPro" id="IPR023006">
    <property type="entry name" value="YchJ-like"/>
</dbReference>
<sequence length="142" mass="15756">MVAMARRRTPSSASAAPTGCPCGLPAAYADCCGRLHRGEASAGSAEQLMRSRFSAFAVRDEPYLLRSWHPDTRPASVDFDPSLRWERLEILGAADGGPFHQDGTVEFRAHYRERGRAGSLHENSRFVRHQGEWVYLDGVIQP</sequence>
<feature type="domain" description="YchJ-like middle NTF2-like" evidence="2">
    <location>
        <begin position="44"/>
        <end position="138"/>
    </location>
</feature>
<accession>A0A0D0Q1U5</accession>
<proteinExistence type="inferred from homology"/>
<dbReference type="Pfam" id="PF17775">
    <property type="entry name" value="YchJ_M-like"/>
    <property type="match status" value="1"/>
</dbReference>
<protein>
    <recommendedName>
        <fullName evidence="1">UPF0225 protein TR51_12800</fullName>
    </recommendedName>
</protein>
<dbReference type="PATRIC" id="fig|2064.6.peg.2752"/>
<dbReference type="InterPro" id="IPR032710">
    <property type="entry name" value="NTF2-like_dom_sf"/>
</dbReference>
<comment type="similarity">
    <text evidence="1">Belongs to the UPF0225 family.</text>
</comment>
<dbReference type="SUPFAM" id="SSF54427">
    <property type="entry name" value="NTF2-like"/>
    <property type="match status" value="1"/>
</dbReference>